<dbReference type="InterPro" id="IPR043129">
    <property type="entry name" value="ATPase_NBD"/>
</dbReference>
<keyword evidence="4" id="KW-0862">Zinc</keyword>
<dbReference type="InterPro" id="IPR000600">
    <property type="entry name" value="ROK"/>
</dbReference>
<evidence type="ECO:0000256" key="6">
    <source>
        <dbReference type="ARBA" id="ARBA00038887"/>
    </source>
</evidence>
<organism evidence="8 9">
    <name type="scientific">Lapidilactobacillus achengensis</name>
    <dbReference type="NCBI Taxonomy" id="2486000"/>
    <lineage>
        <taxon>Bacteria</taxon>
        <taxon>Bacillati</taxon>
        <taxon>Bacillota</taxon>
        <taxon>Bacilli</taxon>
        <taxon>Lactobacillales</taxon>
        <taxon>Lactobacillaceae</taxon>
        <taxon>Lapidilactobacillus</taxon>
    </lineage>
</organism>
<dbReference type="CDD" id="cd24067">
    <property type="entry name" value="ASKHA_NBD_ROK_BsFRK-like"/>
    <property type="match status" value="1"/>
</dbReference>
<evidence type="ECO:0000256" key="1">
    <source>
        <dbReference type="ARBA" id="ARBA00001946"/>
    </source>
</evidence>
<evidence type="ECO:0000256" key="5">
    <source>
        <dbReference type="ARBA" id="ARBA00022842"/>
    </source>
</evidence>
<dbReference type="Proteomes" id="UP001596310">
    <property type="component" value="Unassembled WGS sequence"/>
</dbReference>
<evidence type="ECO:0000313" key="8">
    <source>
        <dbReference type="EMBL" id="MFC6315413.1"/>
    </source>
</evidence>
<name>A0ABW1UPZ7_9LACO</name>
<dbReference type="EC" id="2.7.1.4" evidence="6"/>
<gene>
    <name evidence="8" type="ORF">ACFQHW_07550</name>
</gene>
<dbReference type="PANTHER" id="PTHR42742:SF3">
    <property type="entry name" value="FRUCTOKINASE"/>
    <property type="match status" value="1"/>
</dbReference>
<evidence type="ECO:0000256" key="3">
    <source>
        <dbReference type="ARBA" id="ARBA00022723"/>
    </source>
</evidence>
<reference evidence="9" key="1">
    <citation type="journal article" date="2019" name="Int. J. Syst. Evol. Microbiol.">
        <title>The Global Catalogue of Microorganisms (GCM) 10K type strain sequencing project: providing services to taxonomists for standard genome sequencing and annotation.</title>
        <authorList>
            <consortium name="The Broad Institute Genomics Platform"/>
            <consortium name="The Broad Institute Genome Sequencing Center for Infectious Disease"/>
            <person name="Wu L."/>
            <person name="Ma J."/>
        </authorList>
    </citation>
    <scope>NUCLEOTIDE SEQUENCE [LARGE SCALE GENOMIC DNA]</scope>
    <source>
        <strain evidence="9">CCM 8897</strain>
    </source>
</reference>
<keyword evidence="9" id="KW-1185">Reference proteome</keyword>
<dbReference type="InterPro" id="IPR051804">
    <property type="entry name" value="Carb_Metab_Reg_Kinase/Isom"/>
</dbReference>
<sequence length="289" mass="31300">MTQLLGGIEAGGTKFVCAVGDETGAVIARDKFPTTTPEETLQQVYRFFDQYDVAAIGVGSFGPIDIDPQSATYGHITDTPKLAWKNYDFLGALQQHYPQVKFVWTTDVNVAAYGEYLKGAGVGKQNICYITVGTGIGVGYISHGQLYGGRSHPEGGHIMMHRAAGDDFAGVCPYHGDCLEGIAAGPAIEQRNGKKGHEIAPDDPFWQIEAYYLAQACMTYTLTFSPDIIVFGGGVSKQAQLFPMIRAEFAKLMNNYVRVPDLDQYIQHVKLGDDAGIVGSLLVAEDAMK</sequence>
<evidence type="ECO:0000256" key="2">
    <source>
        <dbReference type="ARBA" id="ARBA00006479"/>
    </source>
</evidence>
<dbReference type="RefSeq" id="WP_125597716.1">
    <property type="nucleotide sequence ID" value="NZ_JBHSSM010000017.1"/>
</dbReference>
<accession>A0ABW1UPZ7</accession>
<comment type="cofactor">
    <cofactor evidence="1">
        <name>Mg(2+)</name>
        <dbReference type="ChEBI" id="CHEBI:18420"/>
    </cofactor>
</comment>
<keyword evidence="3" id="KW-0479">Metal-binding</keyword>
<dbReference type="Pfam" id="PF00480">
    <property type="entry name" value="ROK"/>
    <property type="match status" value="1"/>
</dbReference>
<protein>
    <recommendedName>
        <fullName evidence="6">fructokinase</fullName>
        <ecNumber evidence="6">2.7.1.4</ecNumber>
    </recommendedName>
</protein>
<evidence type="ECO:0000256" key="7">
    <source>
        <dbReference type="ARBA" id="ARBA00048451"/>
    </source>
</evidence>
<dbReference type="PANTHER" id="PTHR42742">
    <property type="entry name" value="TRANSCRIPTIONAL REPRESSOR MPRA"/>
    <property type="match status" value="1"/>
</dbReference>
<evidence type="ECO:0000256" key="4">
    <source>
        <dbReference type="ARBA" id="ARBA00022833"/>
    </source>
</evidence>
<evidence type="ECO:0000313" key="9">
    <source>
        <dbReference type="Proteomes" id="UP001596310"/>
    </source>
</evidence>
<comment type="similarity">
    <text evidence="2">Belongs to the ROK (NagC/XylR) family.</text>
</comment>
<comment type="caution">
    <text evidence="8">The sequence shown here is derived from an EMBL/GenBank/DDBJ whole genome shotgun (WGS) entry which is preliminary data.</text>
</comment>
<dbReference type="EMBL" id="JBHSSM010000017">
    <property type="protein sequence ID" value="MFC6315413.1"/>
    <property type="molecule type" value="Genomic_DNA"/>
</dbReference>
<comment type="catalytic activity">
    <reaction evidence="7">
        <text>D-fructose + ATP = D-fructose 6-phosphate + ADP + H(+)</text>
        <dbReference type="Rhea" id="RHEA:16125"/>
        <dbReference type="ChEBI" id="CHEBI:15378"/>
        <dbReference type="ChEBI" id="CHEBI:30616"/>
        <dbReference type="ChEBI" id="CHEBI:37721"/>
        <dbReference type="ChEBI" id="CHEBI:61527"/>
        <dbReference type="ChEBI" id="CHEBI:456216"/>
        <dbReference type="EC" id="2.7.1.4"/>
    </reaction>
</comment>
<dbReference type="Gene3D" id="3.30.420.40">
    <property type="match status" value="2"/>
</dbReference>
<dbReference type="SUPFAM" id="SSF53067">
    <property type="entry name" value="Actin-like ATPase domain"/>
    <property type="match status" value="1"/>
</dbReference>
<keyword evidence="5" id="KW-0460">Magnesium</keyword>
<proteinExistence type="inferred from homology"/>